<dbReference type="KEGG" id="cmv:CMUST_10080"/>
<sequence>MTHKQGFLITIGELVSDIHFELTSETKTNSQGELLYRIRAIQDIPLRFVSEGDLGGWVSSTHTADGKPRIGRNAWVEDDAEIFDNARVTGHARVGDTAIVCGNARVKGRARVRGAAQIRDNAVIRGASVIIGAIIDEHARIGGEAQVCGTVSGHAWVTEQAIVSASSSITGSAVIGGRATIENSFVGGRAKVTGTAHVIEDSHIYGKARISGMAWVCGSSVGGTTRITAAIPAKITIGGSADISHPSQCFVFGPVGFGEDMVTVYRKRNRNVGVQCDVKLSKTERTILDAAKRQVLRKTPDLKLCFELTDEFRTLDDGTRVYRIRATRTNSYLGVAKGDLGGWVSSTHTADGTPRIIDSWVAGNAILRDNARIVEEVLVQDNAIIKDDAYLFRGAVVSDDVVVGGCTTITTVAEIRGKCELSGGSRVYPYVLQKITGPIEDANIRTYADHRRFDSKDMIVTVTRLRKNRAHIGIFNPATESWSKVNTAQFILDPTSTGVPSELHQEILEALRDWECQHESSILLNQTEPFRNGVSFKLHKK</sequence>
<dbReference type="EMBL" id="CP011542">
    <property type="protein sequence ID" value="AKK06332.1"/>
    <property type="molecule type" value="Genomic_DNA"/>
</dbReference>
<dbReference type="OrthoDB" id="4390846at2"/>
<dbReference type="AlphaFoldDB" id="A0A0G3H5D5"/>
<organism evidence="1 2">
    <name type="scientific">Corynebacterium mustelae</name>
    <dbReference type="NCBI Taxonomy" id="571915"/>
    <lineage>
        <taxon>Bacteria</taxon>
        <taxon>Bacillati</taxon>
        <taxon>Actinomycetota</taxon>
        <taxon>Actinomycetes</taxon>
        <taxon>Mycobacteriales</taxon>
        <taxon>Corynebacteriaceae</taxon>
        <taxon>Corynebacterium</taxon>
    </lineage>
</organism>
<dbReference type="Gene3D" id="2.160.10.10">
    <property type="entry name" value="Hexapeptide repeat proteins"/>
    <property type="match status" value="2"/>
</dbReference>
<reference evidence="1 2" key="1">
    <citation type="journal article" date="2015" name="Genome Announc.">
        <title>Complete Genome Sequence of the Type Strain Corynebacterium mustelae DSM 45274, Isolated from Various Tissues of a Male Ferret with Lethal Sepsis.</title>
        <authorList>
            <person name="Ruckert C."/>
            <person name="Eimer J."/>
            <person name="Winkler A."/>
            <person name="Tauch A."/>
        </authorList>
    </citation>
    <scope>NUCLEOTIDE SEQUENCE [LARGE SCALE GENOMIC DNA]</scope>
    <source>
        <strain evidence="1 2">DSM 45274</strain>
    </source>
</reference>
<dbReference type="InterPro" id="IPR011004">
    <property type="entry name" value="Trimer_LpxA-like_sf"/>
</dbReference>
<dbReference type="Proteomes" id="UP000035199">
    <property type="component" value="Chromosome"/>
</dbReference>
<proteinExistence type="predicted"/>
<gene>
    <name evidence="1" type="ORF">CMUST_10080</name>
</gene>
<evidence type="ECO:0000313" key="2">
    <source>
        <dbReference type="Proteomes" id="UP000035199"/>
    </source>
</evidence>
<accession>A0A0G3H5D5</accession>
<dbReference type="STRING" id="571915.CMUST_10080"/>
<keyword evidence="2" id="KW-1185">Reference proteome</keyword>
<reference evidence="2" key="2">
    <citation type="submission" date="2015-05" db="EMBL/GenBank/DDBJ databases">
        <title>Complete genome sequence of Corynebacterium mustelae DSM 45274, isolated from various tissues of a male ferret with lethal sepsis.</title>
        <authorList>
            <person name="Ruckert C."/>
            <person name="Albersmeier A."/>
            <person name="Winkler A."/>
            <person name="Tauch A."/>
        </authorList>
    </citation>
    <scope>NUCLEOTIDE SEQUENCE [LARGE SCALE GENOMIC DNA]</scope>
    <source>
        <strain evidence="2">DSM 45274</strain>
    </source>
</reference>
<dbReference type="SUPFAM" id="SSF51161">
    <property type="entry name" value="Trimeric LpxA-like enzymes"/>
    <property type="match status" value="3"/>
</dbReference>
<dbReference type="RefSeq" id="WP_047262378.1">
    <property type="nucleotide sequence ID" value="NZ_CP011542.1"/>
</dbReference>
<dbReference type="PATRIC" id="fig|571915.4.peg.2140"/>
<evidence type="ECO:0000313" key="1">
    <source>
        <dbReference type="EMBL" id="AKK06332.1"/>
    </source>
</evidence>
<name>A0A0G3H5D5_9CORY</name>
<protein>
    <submittedName>
        <fullName evidence="1">Uncharacterized protein</fullName>
    </submittedName>
</protein>